<dbReference type="Proteomes" id="UP000762676">
    <property type="component" value="Unassembled WGS sequence"/>
</dbReference>
<feature type="compositionally biased region" description="Polar residues" evidence="1">
    <location>
        <begin position="68"/>
        <end position="85"/>
    </location>
</feature>
<reference evidence="2 3" key="1">
    <citation type="journal article" date="2021" name="Elife">
        <title>Chloroplast acquisition without the gene transfer in kleptoplastic sea slugs, Plakobranchus ocellatus.</title>
        <authorList>
            <person name="Maeda T."/>
            <person name="Takahashi S."/>
            <person name="Yoshida T."/>
            <person name="Shimamura S."/>
            <person name="Takaki Y."/>
            <person name="Nagai Y."/>
            <person name="Toyoda A."/>
            <person name="Suzuki Y."/>
            <person name="Arimoto A."/>
            <person name="Ishii H."/>
            <person name="Satoh N."/>
            <person name="Nishiyama T."/>
            <person name="Hasebe M."/>
            <person name="Maruyama T."/>
            <person name="Minagawa J."/>
            <person name="Obokata J."/>
            <person name="Shigenobu S."/>
        </authorList>
    </citation>
    <scope>NUCLEOTIDE SEQUENCE [LARGE SCALE GENOMIC DNA]</scope>
</reference>
<evidence type="ECO:0000256" key="1">
    <source>
        <dbReference type="SAM" id="MobiDB-lite"/>
    </source>
</evidence>
<gene>
    <name evidence="2" type="ORF">ElyMa_003144100</name>
</gene>
<evidence type="ECO:0000313" key="3">
    <source>
        <dbReference type="Proteomes" id="UP000762676"/>
    </source>
</evidence>
<organism evidence="2 3">
    <name type="scientific">Elysia marginata</name>
    <dbReference type="NCBI Taxonomy" id="1093978"/>
    <lineage>
        <taxon>Eukaryota</taxon>
        <taxon>Metazoa</taxon>
        <taxon>Spiralia</taxon>
        <taxon>Lophotrochozoa</taxon>
        <taxon>Mollusca</taxon>
        <taxon>Gastropoda</taxon>
        <taxon>Heterobranchia</taxon>
        <taxon>Euthyneura</taxon>
        <taxon>Panpulmonata</taxon>
        <taxon>Sacoglossa</taxon>
        <taxon>Placobranchoidea</taxon>
        <taxon>Plakobranchidae</taxon>
        <taxon>Elysia</taxon>
    </lineage>
</organism>
<sequence>MRLLGSAVQGTSSAAGRLAQGYLLMAMAVAGAGAAELSTSAMAGLDDGEAISLWIVFTAAVRPDTIGHQPSSNTSSQNVSKARYL</sequence>
<feature type="region of interest" description="Disordered" evidence="1">
    <location>
        <begin position="66"/>
        <end position="85"/>
    </location>
</feature>
<accession>A0AAV4IVK1</accession>
<dbReference type="AlphaFoldDB" id="A0AAV4IVK1"/>
<keyword evidence="3" id="KW-1185">Reference proteome</keyword>
<evidence type="ECO:0000313" key="2">
    <source>
        <dbReference type="EMBL" id="GFS13734.1"/>
    </source>
</evidence>
<comment type="caution">
    <text evidence="2">The sequence shown here is derived from an EMBL/GenBank/DDBJ whole genome shotgun (WGS) entry which is preliminary data.</text>
</comment>
<protein>
    <submittedName>
        <fullName evidence="2">Uncharacterized protein</fullName>
    </submittedName>
</protein>
<name>A0AAV4IVK1_9GAST</name>
<proteinExistence type="predicted"/>
<dbReference type="EMBL" id="BMAT01006488">
    <property type="protein sequence ID" value="GFS13734.1"/>
    <property type="molecule type" value="Genomic_DNA"/>
</dbReference>